<keyword evidence="1" id="KW-0472">Membrane</keyword>
<reference evidence="2" key="7">
    <citation type="journal article" date="2017" name="Sci. Rep.">
        <title>Genomic features, phylogenetic relationships, and comparative genomics of Elizabethkingia anophelis strain EM361-97 isolated in Taiwan.</title>
        <authorList>
            <person name="Lin J.N."/>
            <person name="Lai C.H."/>
            <person name="Yang C.H."/>
            <person name="Huang Y.H."/>
            <person name="Lin H.H."/>
        </authorList>
    </citation>
    <scope>NUCLEOTIDE SEQUENCE</scope>
</reference>
<evidence type="ECO:0000313" key="2">
    <source>
        <dbReference type="EMBL" id="DAC74463.1"/>
    </source>
</evidence>
<reference evidence="2" key="1">
    <citation type="journal article" date="2014" name="Genome Biol. Evol.">
        <title>Comparative genomic analysis of malaria mosquito vector-associated novel pathogen Elizabethkingia anophelis.</title>
        <authorList>
            <person name="Teo J."/>
            <person name="Tan S.Y."/>
            <person name="Liu Y."/>
            <person name="Tay M."/>
            <person name="Ding Y."/>
            <person name="Li Y."/>
            <person name="Kjelleberg S."/>
            <person name="Givskov M."/>
            <person name="Lin R.T."/>
            <person name="Yang L."/>
        </authorList>
    </citation>
    <scope>NUCLEOTIDE SEQUENCE</scope>
</reference>
<name>A0A455ZC85_9FLAO</name>
<keyword evidence="1" id="KW-0812">Transmembrane</keyword>
<reference evidence="2" key="4">
    <citation type="journal article" date="2016" name="Sci. Rep.">
        <title>Genomic epidemiology and global diversity of the emerging bacterial pathogen Elizabethkingia anophelis.</title>
        <authorList>
            <person name="Breurec S."/>
            <person name="Criscuolo A."/>
            <person name="Diancourt L."/>
            <person name="Rendueles O."/>
            <person name="Vandenbogaert M."/>
            <person name="Passet V."/>
            <person name="Caro V."/>
            <person name="Rocha E.P."/>
            <person name="Touchon M."/>
            <person name="Brisse S."/>
        </authorList>
    </citation>
    <scope>NUCLEOTIDE SEQUENCE</scope>
</reference>
<reference evidence="2" key="5">
    <citation type="journal article" date="2017" name="Genome Announc.">
        <title>Complete Circularized Genome Sequences of Four Strains of Elizabethkingia anophelis, Including Two Novel Strains Isolated from Wild-Caught Anopheles sinensis.</title>
        <authorList>
            <person name="Pei D."/>
            <person name="Nicholson A.C."/>
            <person name="Jiang J."/>
            <person name="Chen H."/>
            <person name="Whitney A.M."/>
            <person name="Villarma A."/>
            <person name="Bell M."/>
            <person name="Humrighouse B."/>
            <person name="Rowe L.A."/>
            <person name="Sheth M."/>
            <person name="Batra D."/>
            <person name="Juieng P."/>
            <person name="Loparev V.N."/>
            <person name="McQuiston J.R."/>
            <person name="Lan Y."/>
            <person name="Ma Y."/>
            <person name="Xu J."/>
        </authorList>
    </citation>
    <scope>NUCLEOTIDE SEQUENCE</scope>
</reference>
<reference evidence="2" key="3">
    <citation type="journal article" date="2016" name="Genome Announc.">
        <title>Complete Genome Sequences of Four Strains from the 2015-2016 Elizabethkingia anophelis Outbreak.</title>
        <authorList>
            <person name="Nicholson A.C."/>
            <person name="Whitney A.M."/>
            <person name="Emery B.D."/>
            <person name="Bell M.E."/>
            <person name="Gartin J.T."/>
            <person name="Humrighouse B.W."/>
            <person name="Loparev V.N."/>
            <person name="Batra D."/>
            <person name="Sheth M."/>
            <person name="Rowe L.A."/>
            <person name="Juieng P."/>
            <person name="Knipe K."/>
            <person name="Gulvik C."/>
            <person name="McQuiston J.R."/>
        </authorList>
    </citation>
    <scope>NUCLEOTIDE SEQUENCE</scope>
</reference>
<keyword evidence="1" id="KW-1133">Transmembrane helix</keyword>
<protein>
    <recommendedName>
        <fullName evidence="3">Nitrogen regulatory IIA protein</fullName>
    </recommendedName>
</protein>
<feature type="transmembrane region" description="Helical" evidence="1">
    <location>
        <begin position="30"/>
        <end position="51"/>
    </location>
</feature>
<accession>A0A455ZC85</accession>
<dbReference type="EMBL" id="BK010590">
    <property type="protein sequence ID" value="DAC74463.1"/>
    <property type="molecule type" value="Genomic_DNA"/>
</dbReference>
<reference evidence="2" key="8">
    <citation type="journal article" date="2018" name="J. ISSAAS">
        <title>In Silico Identification of Three Types of Integrative and Conjugative Elements (ICEs) in Elizabethkingia anophelis Strains Isolated from Around the World.</title>
        <authorList>
            <person name="Xu J."/>
            <person name="Pei D."/>
            <person name="Nicholson A."/>
            <person name="Lan Y."/>
            <person name="Xia Q."/>
        </authorList>
    </citation>
    <scope>NUCLEOTIDE SEQUENCE</scope>
</reference>
<evidence type="ECO:0008006" key="3">
    <source>
        <dbReference type="Google" id="ProtNLM"/>
    </source>
</evidence>
<reference evidence="2" key="6">
    <citation type="journal article" date="2017" name="Nat. Commun.">
        <title>Evolutionary dynamics and genomic features of the Elizabethkingia anophelis 2015 to 2016 Wisconsin outbreak strain.</title>
        <authorList>
            <person name="Perrin A."/>
            <person name="Larsonneur E."/>
            <person name="Nicholson A.C."/>
            <person name="Edwards D.J."/>
            <person name="Gundlach K.M."/>
            <person name="Whitney A.M."/>
            <person name="Gulvik C.A."/>
            <person name="Bell M.E."/>
            <person name="Rendueles O."/>
            <person name="Cury J."/>
            <person name="Hugon P."/>
            <person name="Clermont D."/>
            <person name="Enouf V."/>
            <person name="Loparev V."/>
            <person name="Juieng P."/>
            <person name="Monson T."/>
            <person name="Warshauer D."/>
            <person name="Elbadawi L.I."/>
            <person name="Walters M.S."/>
            <person name="Crist M.B."/>
            <person name="Noble-Wang J."/>
            <person name="Borlaug G."/>
            <person name="Rocha E.P.C."/>
            <person name="Criscuolo A."/>
            <person name="Touchon M."/>
            <person name="Davis J.P."/>
            <person name="Holt K.E."/>
            <person name="McQuiston J.R."/>
            <person name="Brisse S."/>
        </authorList>
    </citation>
    <scope>NUCLEOTIDE SEQUENCE</scope>
</reference>
<dbReference type="AlphaFoldDB" id="A0A455ZC85"/>
<evidence type="ECO:0000256" key="1">
    <source>
        <dbReference type="SAM" id="Phobius"/>
    </source>
</evidence>
<organism evidence="2">
    <name type="scientific">Elizabethkingia anophelis</name>
    <dbReference type="NCBI Taxonomy" id="1117645"/>
    <lineage>
        <taxon>Bacteria</taxon>
        <taxon>Pseudomonadati</taxon>
        <taxon>Bacteroidota</taxon>
        <taxon>Flavobacteriia</taxon>
        <taxon>Flavobacteriales</taxon>
        <taxon>Weeksellaceae</taxon>
        <taxon>Elizabethkingia</taxon>
    </lineage>
</organism>
<dbReference type="RefSeq" id="WP_095439119.1">
    <property type="nucleotide sequence ID" value="NZ_CP023010.2"/>
</dbReference>
<sequence>MKNLRTKIDNWFERLDERWKALPVGKQRRYTLLFFAGYLLLSVAVMLKVCYDVAQQDNKIMIEHIENPIIKKDKSSAPPLDSIETILKNKLYER</sequence>
<proteinExistence type="predicted"/>
<reference evidence="2" key="2">
    <citation type="journal article" date="2014" name="PLoS ONE">
        <title>Insights from the genome annotation of Elizabethkingia anophelis from the malaria vector Anopheles gambiae.</title>
        <authorList>
            <person name="Kukutla P."/>
            <person name="Lindberg B.G."/>
            <person name="Pei D."/>
            <person name="Rayl M."/>
            <person name="Yu W."/>
            <person name="Steritz M."/>
            <person name="Faye I."/>
            <person name="Xu J."/>
        </authorList>
    </citation>
    <scope>NUCLEOTIDE SEQUENCE</scope>
</reference>